<protein>
    <submittedName>
        <fullName evidence="9">Maturation protein</fullName>
    </submittedName>
</protein>
<feature type="compositionally biased region" description="Polar residues" evidence="8">
    <location>
        <begin position="33"/>
        <end position="46"/>
    </location>
</feature>
<dbReference type="GO" id="GO:0039666">
    <property type="term" value="P:virion attachment to host cell pilus"/>
    <property type="evidence" value="ECO:0007669"/>
    <property type="project" value="UniProtKB-KW"/>
</dbReference>
<organism evidence="9 10">
    <name type="scientific">ssRNA phage SRR7976325_10</name>
    <dbReference type="NCBI Taxonomy" id="2786697"/>
    <lineage>
        <taxon>Viruses</taxon>
        <taxon>Riboviria</taxon>
        <taxon>Orthornavirae</taxon>
        <taxon>Lenarviricota</taxon>
        <taxon>Leviviricetes</taxon>
        <taxon>Norzivirales</taxon>
        <taxon>Fiersviridae</taxon>
        <taxon>Mintuvirus</taxon>
        <taxon>Mintuvirus asienecus</taxon>
    </lineage>
</organism>
<dbReference type="GO" id="GO:0044423">
    <property type="term" value="C:virion component"/>
    <property type="evidence" value="ECO:0007669"/>
    <property type="project" value="UniProtKB-KW"/>
</dbReference>
<comment type="similarity">
    <text evidence="7">Belongs to the Leviviricetes maturation protein family.</text>
</comment>
<evidence type="ECO:0000256" key="6">
    <source>
        <dbReference type="ARBA" id="ARBA00023296"/>
    </source>
</evidence>
<keyword evidence="10" id="KW-1185">Reference proteome</keyword>
<feature type="region of interest" description="Disordered" evidence="8">
    <location>
        <begin position="33"/>
        <end position="70"/>
    </location>
</feature>
<evidence type="ECO:0000313" key="10">
    <source>
        <dbReference type="Proteomes" id="UP000682244"/>
    </source>
</evidence>
<sequence>MGKKKSRRVSGSSSISAWGTKFNRTFESKVFTTPLSGTTSEGNLSTVREAMDKQKPSSGKARKHPDGWRPPTPFRSYACRLVPGPAFDYNAYNSAGAEVRHTGPYGYQPGGQGQMTIYFGTKGVGNFPRTSDNLVNRSTTECLNKLANMDANVSESIATLGQTIGMVANIAAQMLSIYRSIRAKQIAKQKRWDHIRELYYSMPMRKRKRIRQSVFMKSWGMPAKRPVTNPLSKSAGSAWLELHYGWKPLCQDISFAMNTFRNGLPKQKVTAIRNVSEQHDLPVKIGSAAPYSLNVSGYCTSGCKVRVDASLTHPNVAALNSLGLINPFQLGWELLPFSFVLDWLLPIGNALSALTTPFGLTLKGISTTRYTKMSVRYVWCQYPGYTKGTKISASTESMATYRTVSFFWPTPRTYFKSPFNLTRAVTALALLQQLR</sequence>
<evidence type="ECO:0000256" key="7">
    <source>
        <dbReference type="ARBA" id="ARBA00035110"/>
    </source>
</evidence>
<dbReference type="Pfam" id="PF03863">
    <property type="entry name" value="Phage_mat-A"/>
    <property type="match status" value="1"/>
</dbReference>
<keyword evidence="2" id="KW-0945">Host-virus interaction</keyword>
<keyword evidence="5" id="KW-1175">Viral attachment to host cell pilus</keyword>
<keyword evidence="3" id="KW-1161">Viral attachment to host cell</keyword>
<evidence type="ECO:0000256" key="4">
    <source>
        <dbReference type="ARBA" id="ARBA00022844"/>
    </source>
</evidence>
<dbReference type="InterPro" id="IPR005563">
    <property type="entry name" value="A_protein"/>
</dbReference>
<gene>
    <name evidence="9" type="primary">SRR7976325_10_1</name>
</gene>
<dbReference type="RefSeq" id="YP_010769555.1">
    <property type="nucleotide sequence ID" value="NC_074010.1"/>
</dbReference>
<evidence type="ECO:0000256" key="3">
    <source>
        <dbReference type="ARBA" id="ARBA00022804"/>
    </source>
</evidence>
<dbReference type="Proteomes" id="UP000682244">
    <property type="component" value="Segment"/>
</dbReference>
<accession>A0A8S5KZP6</accession>
<proteinExistence type="inferred from homology"/>
<evidence type="ECO:0000256" key="8">
    <source>
        <dbReference type="SAM" id="MobiDB-lite"/>
    </source>
</evidence>
<comment type="subcellular location">
    <subcellularLocation>
        <location evidence="1">Virion</location>
    </subcellularLocation>
</comment>
<evidence type="ECO:0000256" key="2">
    <source>
        <dbReference type="ARBA" id="ARBA00022581"/>
    </source>
</evidence>
<keyword evidence="4" id="KW-0946">Virion</keyword>
<reference evidence="9" key="1">
    <citation type="submission" date="2020-09" db="EMBL/GenBank/DDBJ databases">
        <title>Leviviricetes taxonomy.</title>
        <authorList>
            <person name="Stockdale S.R."/>
            <person name="Callanan J."/>
            <person name="Adriaenssens E.M."/>
            <person name="Kuhn J.H."/>
            <person name="Rumnieks J."/>
            <person name="Shkoporov A."/>
            <person name="Draper L.A."/>
            <person name="Ross P."/>
            <person name="Hill C."/>
        </authorList>
    </citation>
    <scope>NUCLEOTIDE SEQUENCE</scope>
</reference>
<evidence type="ECO:0000256" key="5">
    <source>
        <dbReference type="ARBA" id="ARBA00023104"/>
    </source>
</evidence>
<dbReference type="GeneID" id="80398609"/>
<dbReference type="EMBL" id="BK013745">
    <property type="protein sequence ID" value="DAD51182.1"/>
    <property type="molecule type" value="Genomic_RNA"/>
</dbReference>
<keyword evidence="6" id="KW-1160">Virus entry into host cell</keyword>
<dbReference type="KEGG" id="vg:80398609"/>
<evidence type="ECO:0000313" key="9">
    <source>
        <dbReference type="EMBL" id="DAD51182.1"/>
    </source>
</evidence>
<name>A0A8S5KZP6_9VIRU</name>
<evidence type="ECO:0000256" key="1">
    <source>
        <dbReference type="ARBA" id="ARBA00004328"/>
    </source>
</evidence>